<evidence type="ECO:0000313" key="2">
    <source>
        <dbReference type="Proteomes" id="UP000266861"/>
    </source>
</evidence>
<organism evidence="1 2">
    <name type="scientific">Diversispora epigaea</name>
    <dbReference type="NCBI Taxonomy" id="1348612"/>
    <lineage>
        <taxon>Eukaryota</taxon>
        <taxon>Fungi</taxon>
        <taxon>Fungi incertae sedis</taxon>
        <taxon>Mucoromycota</taxon>
        <taxon>Glomeromycotina</taxon>
        <taxon>Glomeromycetes</taxon>
        <taxon>Diversisporales</taxon>
        <taxon>Diversisporaceae</taxon>
        <taxon>Diversispora</taxon>
    </lineage>
</organism>
<keyword evidence="2" id="KW-1185">Reference proteome</keyword>
<accession>A0A397ILH8</accession>
<name>A0A397ILH8_9GLOM</name>
<protein>
    <submittedName>
        <fullName evidence="1">Uncharacterized protein</fullName>
    </submittedName>
</protein>
<comment type="caution">
    <text evidence="1">The sequence shown here is derived from an EMBL/GenBank/DDBJ whole genome shotgun (WGS) entry which is preliminary data.</text>
</comment>
<sequence>MAIHLRASDDERLLVLFYGITKDPETHEYMMVLEYSEDGSHGNYLNNNFITSIAPEVLSEGEYTKAADKLENFPKIKQQLQRQQIIKHTRQRFIPEDFLDFSNLPKPKNDENFEKKLEELTKSFIK</sequence>
<reference evidence="1 2" key="1">
    <citation type="submission" date="2018-08" db="EMBL/GenBank/DDBJ databases">
        <title>Genome and evolution of the arbuscular mycorrhizal fungus Diversispora epigaea (formerly Glomus versiforme) and its bacterial endosymbionts.</title>
        <authorList>
            <person name="Sun X."/>
            <person name="Fei Z."/>
            <person name="Harrison M."/>
        </authorList>
    </citation>
    <scope>NUCLEOTIDE SEQUENCE [LARGE SCALE GENOMIC DNA]</scope>
    <source>
        <strain evidence="1 2">IT104</strain>
    </source>
</reference>
<gene>
    <name evidence="1" type="ORF">Glove_212g245</name>
</gene>
<dbReference type="OrthoDB" id="2447167at2759"/>
<dbReference type="EMBL" id="PQFF01000197">
    <property type="protein sequence ID" value="RHZ75682.1"/>
    <property type="molecule type" value="Genomic_DNA"/>
</dbReference>
<evidence type="ECO:0000313" key="1">
    <source>
        <dbReference type="EMBL" id="RHZ75682.1"/>
    </source>
</evidence>
<dbReference type="Proteomes" id="UP000266861">
    <property type="component" value="Unassembled WGS sequence"/>
</dbReference>
<proteinExistence type="predicted"/>
<dbReference type="AlphaFoldDB" id="A0A397ILH8"/>